<evidence type="ECO:0000313" key="2">
    <source>
        <dbReference type="Proteomes" id="UP000307507"/>
    </source>
</evidence>
<protein>
    <recommendedName>
        <fullName evidence="3">Lipoprotein</fullName>
    </recommendedName>
</protein>
<name>A0A4S4A4R2_9FLAO</name>
<accession>A0A4S4A4R2</accession>
<reference evidence="1 2" key="1">
    <citation type="submission" date="2019-04" db="EMBL/GenBank/DDBJ databases">
        <title>Flavobacterium sp. nov. isolated from construction timber.</title>
        <authorList>
            <person name="Lin S.-Y."/>
            <person name="Chang C.-T."/>
            <person name="Young C.-C."/>
        </authorList>
    </citation>
    <scope>NUCLEOTIDE SEQUENCE [LARGE SCALE GENOMIC DNA]</scope>
    <source>
        <strain evidence="1 2">CC-CTC003</strain>
    </source>
</reference>
<dbReference type="Proteomes" id="UP000307507">
    <property type="component" value="Unassembled WGS sequence"/>
</dbReference>
<dbReference type="RefSeq" id="WP_136401995.1">
    <property type="nucleotide sequence ID" value="NZ_SSNZ01000001.1"/>
</dbReference>
<organism evidence="1 2">
    <name type="scientific">Flavobacterium supellecticarium</name>
    <dbReference type="NCBI Taxonomy" id="2565924"/>
    <lineage>
        <taxon>Bacteria</taxon>
        <taxon>Pseudomonadati</taxon>
        <taxon>Bacteroidota</taxon>
        <taxon>Flavobacteriia</taxon>
        <taxon>Flavobacteriales</taxon>
        <taxon>Flavobacteriaceae</taxon>
        <taxon>Flavobacterium</taxon>
    </lineage>
</organism>
<evidence type="ECO:0000313" key="1">
    <source>
        <dbReference type="EMBL" id="THF53472.1"/>
    </source>
</evidence>
<dbReference type="AlphaFoldDB" id="A0A4S4A4R2"/>
<dbReference type="PROSITE" id="PS51257">
    <property type="entry name" value="PROKAR_LIPOPROTEIN"/>
    <property type="match status" value="1"/>
</dbReference>
<dbReference type="OrthoDB" id="1242268at2"/>
<proteinExistence type="predicted"/>
<keyword evidence="2" id="KW-1185">Reference proteome</keyword>
<comment type="caution">
    <text evidence="1">The sequence shown here is derived from an EMBL/GenBank/DDBJ whole genome shotgun (WGS) entry which is preliminary data.</text>
</comment>
<sequence length="245" mass="27830">MRFVTIVKKMGVPFLGILLFVSCGSDDSEIARSGSGLSQEEKNYKKELILAKFKELGLNPANVSFTDEIDPNNCIMLKSLDDLEKIFPKETILKEEEMLPVLDTLQDNNTAARYGGDWDWVDYCYYSGQFPVSNASFMSMFLSFNYSRSLLDARQFDAITNVFTDIIGFTFGASYSQSFYHFNIDRGAPYELTVEGILSYNIGFEALGTVYRRRMITKGRFSPPLGKYGGHTSFAFFTAYFKDME</sequence>
<gene>
    <name evidence="1" type="ORF">E6C50_04530</name>
</gene>
<evidence type="ECO:0008006" key="3">
    <source>
        <dbReference type="Google" id="ProtNLM"/>
    </source>
</evidence>
<dbReference type="EMBL" id="SSNZ01000001">
    <property type="protein sequence ID" value="THF53472.1"/>
    <property type="molecule type" value="Genomic_DNA"/>
</dbReference>